<feature type="domain" description="N-acetyltransferase" evidence="1">
    <location>
        <begin position="6"/>
        <end position="172"/>
    </location>
</feature>
<dbReference type="EC" id="2.3.1.57" evidence="2"/>
<dbReference type="PROSITE" id="PS51186">
    <property type="entry name" value="GNAT"/>
    <property type="match status" value="1"/>
</dbReference>
<dbReference type="Gene3D" id="3.40.630.30">
    <property type="match status" value="1"/>
</dbReference>
<dbReference type="PANTHER" id="PTHR43415">
    <property type="entry name" value="SPERMIDINE N(1)-ACETYLTRANSFERASE"/>
    <property type="match status" value="1"/>
</dbReference>
<dbReference type="InterPro" id="IPR016181">
    <property type="entry name" value="Acyl_CoA_acyltransferase"/>
</dbReference>
<proteinExistence type="predicted"/>
<dbReference type="InterPro" id="IPR000182">
    <property type="entry name" value="GNAT_dom"/>
</dbReference>
<dbReference type="CDD" id="cd04301">
    <property type="entry name" value="NAT_SF"/>
    <property type="match status" value="1"/>
</dbReference>
<comment type="caution">
    <text evidence="2">The sequence shown here is derived from an EMBL/GenBank/DDBJ whole genome shotgun (WGS) entry which is preliminary data.</text>
</comment>
<keyword evidence="2" id="KW-0012">Acyltransferase</keyword>
<dbReference type="EMBL" id="VSSQ01000073">
    <property type="protein sequence ID" value="MPL73441.1"/>
    <property type="molecule type" value="Genomic_DNA"/>
</dbReference>
<sequence>MIGKSIRLRAPEPADIDIIYRWENDPEIWHVSNTIAPYSRFAIEQYVLNAGNDIFTSRQLRLMIVPLENGSATAGAVDLFDYEPIHRRAGVGIMIDKAFRGKGYATETLALILDYCRNILNLHQVYCNISEDNPESIRLFHEAGFRKNGERKDWLFLNGKWTNEYFYQRFLK</sequence>
<protein>
    <submittedName>
        <fullName evidence="2">Spermidine N(1)-acetyltransferase</fullName>
        <ecNumber evidence="2">2.3.1.57</ecNumber>
    </submittedName>
</protein>
<organism evidence="2">
    <name type="scientific">bioreactor metagenome</name>
    <dbReference type="NCBI Taxonomy" id="1076179"/>
    <lineage>
        <taxon>unclassified sequences</taxon>
        <taxon>metagenomes</taxon>
        <taxon>ecological metagenomes</taxon>
    </lineage>
</organism>
<accession>A0A644U408</accession>
<keyword evidence="2" id="KW-0808">Transferase</keyword>
<dbReference type="GO" id="GO:0004145">
    <property type="term" value="F:diamine N-acetyltransferase activity"/>
    <property type="evidence" value="ECO:0007669"/>
    <property type="project" value="UniProtKB-EC"/>
</dbReference>
<dbReference type="Pfam" id="PF13302">
    <property type="entry name" value="Acetyltransf_3"/>
    <property type="match status" value="1"/>
</dbReference>
<dbReference type="PANTHER" id="PTHR43415:SF3">
    <property type="entry name" value="GNAT-FAMILY ACETYLTRANSFERASE"/>
    <property type="match status" value="1"/>
</dbReference>
<dbReference type="SUPFAM" id="SSF55729">
    <property type="entry name" value="Acyl-CoA N-acyltransferases (Nat)"/>
    <property type="match status" value="1"/>
</dbReference>
<evidence type="ECO:0000313" key="2">
    <source>
        <dbReference type="EMBL" id="MPL73441.1"/>
    </source>
</evidence>
<dbReference type="AlphaFoldDB" id="A0A644U408"/>
<reference evidence="2" key="1">
    <citation type="submission" date="2019-08" db="EMBL/GenBank/DDBJ databases">
        <authorList>
            <person name="Kucharzyk K."/>
            <person name="Murdoch R.W."/>
            <person name="Higgins S."/>
            <person name="Loffler F."/>
        </authorList>
    </citation>
    <scope>NUCLEOTIDE SEQUENCE</scope>
</reference>
<name>A0A644U408_9ZZZZ</name>
<evidence type="ECO:0000259" key="1">
    <source>
        <dbReference type="PROSITE" id="PS51186"/>
    </source>
</evidence>
<gene>
    <name evidence="2" type="primary">speG_1</name>
    <name evidence="2" type="ORF">SDC9_19241</name>
</gene>